<dbReference type="KEGG" id="vg:36843393"/>
<dbReference type="InterPro" id="IPR036047">
    <property type="entry name" value="F-box-like_dom_sf"/>
</dbReference>
<dbReference type="CDD" id="cd09917">
    <property type="entry name" value="F-box_SF"/>
    <property type="match status" value="1"/>
</dbReference>
<accession>A0A2U7UED6</accession>
<dbReference type="EMBL" id="MG011690">
    <property type="protein sequence ID" value="AVK76680.1"/>
    <property type="molecule type" value="Genomic_DNA"/>
</dbReference>
<dbReference type="Gene3D" id="1.20.1280.50">
    <property type="match status" value="1"/>
</dbReference>
<dbReference type="PROSITE" id="PS50181">
    <property type="entry name" value="FBOX"/>
    <property type="match status" value="1"/>
</dbReference>
<proteinExistence type="predicted"/>
<organism evidence="2">
    <name type="scientific">Pandoravirus neocaledonia</name>
    <dbReference type="NCBI Taxonomy" id="2107708"/>
    <lineage>
        <taxon>Viruses</taxon>
        <taxon>Pandoravirus</taxon>
    </lineage>
</organism>
<evidence type="ECO:0000313" key="2">
    <source>
        <dbReference type="EMBL" id="AVK76680.1"/>
    </source>
</evidence>
<dbReference type="Proteomes" id="UP000249287">
    <property type="component" value="Segment"/>
</dbReference>
<dbReference type="SUPFAM" id="SSF81383">
    <property type="entry name" value="F-box domain"/>
    <property type="match status" value="1"/>
</dbReference>
<gene>
    <name evidence="2" type="ORF">pneo_cds_1073</name>
</gene>
<dbReference type="RefSeq" id="YP_009482683.1">
    <property type="nucleotide sequence ID" value="NC_037666.1"/>
</dbReference>
<dbReference type="GeneID" id="36843393"/>
<protein>
    <submittedName>
        <fullName evidence="2">F-box domain containing protein</fullName>
    </submittedName>
</protein>
<feature type="domain" description="F-box" evidence="1">
    <location>
        <begin position="38"/>
        <end position="84"/>
    </location>
</feature>
<reference evidence="2" key="1">
    <citation type="journal article" date="2018" name="Nat. Commun.">
        <title>Diversity and evolution of the emerging Pandoraviridae family.</title>
        <authorList>
            <person name="Legendre M."/>
            <person name="Fabre E."/>
            <person name="Poirot O."/>
            <person name="Jeudy S."/>
            <person name="Lartigue A."/>
            <person name="Alempic J.M."/>
            <person name="Beucher L."/>
            <person name="Philippe N."/>
            <person name="Bertaux L."/>
            <person name="Christo-Foroux E."/>
            <person name="Labadie K."/>
            <person name="Coute Y."/>
            <person name="Abergel C."/>
            <person name="Claverie J.M."/>
        </authorList>
    </citation>
    <scope>NUCLEOTIDE SEQUENCE [LARGE SCALE GENOMIC DNA]</scope>
    <source>
        <strain evidence="2">Neocaledonia</strain>
    </source>
</reference>
<dbReference type="InterPro" id="IPR001810">
    <property type="entry name" value="F-box_dom"/>
</dbReference>
<sequence>MRKRKLLAFCATVGVRFLFALTPAFAQTNTFWQHKDQLAMLVNLPADVVLHIMGILHLADVIALSAVCRGLCDVAACATLRQRLFVRDFAHFYQKGLPAEPWPHRDHPDDPWHEIAIDAWKGTDALANMPPRCPPLPHLPAPFAHAFAGGKDWRWLYRVHAVTPRDTLDSSVAGPTTLRLASDIIRCDWVDGHAGGYISSITMNDDGDEIVEWSEAMYGADKKSRSWLVSCDRDGVCHQTPARPFKRSYLYSFGRDGIRRWSTFNGSGVGTFAGLYASGMAYDGHHDGGDIASISRQCIDGRTVTPIRDGKSHGIAQAFWHNGDTMAVRYEKGEFVEVIDFVCSPTCPRPEYASVRLAECTWREIKIRVINQTFQVFVPADDSHDARLFWRYVADGLVGWDPRIRRVVLDTIDINAE</sequence>
<dbReference type="Pfam" id="PF12937">
    <property type="entry name" value="F-box-like"/>
    <property type="match status" value="1"/>
</dbReference>
<name>A0A2U7UED6_9VIRU</name>
<evidence type="ECO:0000259" key="1">
    <source>
        <dbReference type="PROSITE" id="PS50181"/>
    </source>
</evidence>